<evidence type="ECO:0000313" key="1">
    <source>
        <dbReference type="EMBL" id="KAK8210139.1"/>
    </source>
</evidence>
<keyword evidence="2" id="KW-1185">Reference proteome</keyword>
<gene>
    <name evidence="1" type="ORF">M8818_003626</name>
</gene>
<name>A0ACC3SEB0_9PEZI</name>
<dbReference type="Proteomes" id="UP001320706">
    <property type="component" value="Unassembled WGS sequence"/>
</dbReference>
<sequence length="379" mass="41187">MALNLASHLAAQSLTLKHLTVPKTRRPKFELQIRILDLNNVPLVSGTSFIKWHLPSSQAAEHRGRTSKCSIKDHKVMYDYDKSLTVRFVIGKNKMLQETWIHFEVLQEYSSGGRGERIVLGNIKLNLAEYVEASEHTSSDGEPGVTRRYLMQDSDKDYYAPPLRTAPVFGGIAGIMSQEVQEAADDLGHMPSLSSKSRETGELQDMYRKTLAASWAAQPGELKADECIEDIFAGGDGWGSHISNGGSRTATATPVQGGSGGDDSGSHTDESKRRNASNTNLSAPGTVKSRKPVKAKPNLYYPSGSGGDGTRKGGLEGKEVIREGYGKPGSVLGRGSLAQQAKKIGMSKSSSKRQPVGEVDEFEIKDDLRSWRIREAAPA</sequence>
<proteinExistence type="predicted"/>
<organism evidence="1 2">
    <name type="scientific">Zalaria obscura</name>
    <dbReference type="NCBI Taxonomy" id="2024903"/>
    <lineage>
        <taxon>Eukaryota</taxon>
        <taxon>Fungi</taxon>
        <taxon>Dikarya</taxon>
        <taxon>Ascomycota</taxon>
        <taxon>Pezizomycotina</taxon>
        <taxon>Dothideomycetes</taxon>
        <taxon>Dothideomycetidae</taxon>
        <taxon>Dothideales</taxon>
        <taxon>Zalariaceae</taxon>
        <taxon>Zalaria</taxon>
    </lineage>
</organism>
<dbReference type="EMBL" id="JAMKPW020000016">
    <property type="protein sequence ID" value="KAK8210139.1"/>
    <property type="molecule type" value="Genomic_DNA"/>
</dbReference>
<reference evidence="1" key="1">
    <citation type="submission" date="2024-02" db="EMBL/GenBank/DDBJ databases">
        <title>Metagenome Assembled Genome of Zalaria obscura JY119.</title>
        <authorList>
            <person name="Vighnesh L."/>
            <person name="Jagadeeshwari U."/>
            <person name="Venkata Ramana C."/>
            <person name="Sasikala C."/>
        </authorList>
    </citation>
    <scope>NUCLEOTIDE SEQUENCE</scope>
    <source>
        <strain evidence="1">JY119</strain>
    </source>
</reference>
<protein>
    <submittedName>
        <fullName evidence="1">Uncharacterized protein</fullName>
    </submittedName>
</protein>
<comment type="caution">
    <text evidence="1">The sequence shown here is derived from an EMBL/GenBank/DDBJ whole genome shotgun (WGS) entry which is preliminary data.</text>
</comment>
<evidence type="ECO:0000313" key="2">
    <source>
        <dbReference type="Proteomes" id="UP001320706"/>
    </source>
</evidence>
<accession>A0ACC3SEB0</accession>